<dbReference type="AlphaFoldDB" id="A0A4U5U6S8"/>
<accession>A0A4U5U6S8</accession>
<name>A0A4U5U6S8_COLLU</name>
<dbReference type="InterPro" id="IPR001584">
    <property type="entry name" value="Integrase_cat-core"/>
</dbReference>
<feature type="domain" description="Integrase catalytic" evidence="1">
    <location>
        <begin position="350"/>
        <end position="536"/>
    </location>
</feature>
<evidence type="ECO:0000313" key="2">
    <source>
        <dbReference type="EMBL" id="TKS69341.1"/>
    </source>
</evidence>
<proteinExistence type="predicted"/>
<dbReference type="InterPro" id="IPR041588">
    <property type="entry name" value="Integrase_H2C2"/>
</dbReference>
<dbReference type="EMBL" id="CM014080">
    <property type="protein sequence ID" value="TKS69341.1"/>
    <property type="molecule type" value="Genomic_DNA"/>
</dbReference>
<dbReference type="InterPro" id="IPR040676">
    <property type="entry name" value="DUF5641"/>
</dbReference>
<protein>
    <recommendedName>
        <fullName evidence="1">Integrase catalytic domain-containing protein</fullName>
    </recommendedName>
</protein>
<dbReference type="Gene3D" id="1.10.340.70">
    <property type="match status" value="1"/>
</dbReference>
<dbReference type="SUPFAM" id="SSF53098">
    <property type="entry name" value="Ribonuclease H-like"/>
    <property type="match status" value="1"/>
</dbReference>
<dbReference type="Gene3D" id="3.30.420.10">
    <property type="entry name" value="Ribonuclease H-like superfamily/Ribonuclease H"/>
    <property type="match status" value="1"/>
</dbReference>
<organism evidence="2 3">
    <name type="scientific">Collichthys lucidus</name>
    <name type="common">Big head croaker</name>
    <name type="synonym">Sciaena lucida</name>
    <dbReference type="NCBI Taxonomy" id="240159"/>
    <lineage>
        <taxon>Eukaryota</taxon>
        <taxon>Metazoa</taxon>
        <taxon>Chordata</taxon>
        <taxon>Craniata</taxon>
        <taxon>Vertebrata</taxon>
        <taxon>Euteleostomi</taxon>
        <taxon>Actinopterygii</taxon>
        <taxon>Neopterygii</taxon>
        <taxon>Teleostei</taxon>
        <taxon>Neoteleostei</taxon>
        <taxon>Acanthomorphata</taxon>
        <taxon>Eupercaria</taxon>
        <taxon>Sciaenidae</taxon>
        <taxon>Collichthys</taxon>
    </lineage>
</organism>
<dbReference type="InterPro" id="IPR036397">
    <property type="entry name" value="RNaseH_sf"/>
</dbReference>
<dbReference type="Pfam" id="PF17921">
    <property type="entry name" value="Integrase_H2C2"/>
    <property type="match status" value="1"/>
</dbReference>
<evidence type="ECO:0000313" key="3">
    <source>
        <dbReference type="Proteomes" id="UP000298787"/>
    </source>
</evidence>
<dbReference type="GO" id="GO:0003676">
    <property type="term" value="F:nucleic acid binding"/>
    <property type="evidence" value="ECO:0007669"/>
    <property type="project" value="InterPro"/>
</dbReference>
<dbReference type="GO" id="GO:0015074">
    <property type="term" value="P:DNA integration"/>
    <property type="evidence" value="ECO:0007669"/>
    <property type="project" value="InterPro"/>
</dbReference>
<dbReference type="InterPro" id="IPR012337">
    <property type="entry name" value="RNaseH-like_sf"/>
</dbReference>
<dbReference type="PANTHER" id="PTHR47331:SF1">
    <property type="entry name" value="GAG-LIKE PROTEIN"/>
    <property type="match status" value="1"/>
</dbReference>
<evidence type="ECO:0000259" key="1">
    <source>
        <dbReference type="PROSITE" id="PS50994"/>
    </source>
</evidence>
<dbReference type="PROSITE" id="PS50994">
    <property type="entry name" value="INTEGRASE"/>
    <property type="match status" value="1"/>
</dbReference>
<gene>
    <name evidence="2" type="ORF">D9C73_003405</name>
</gene>
<reference evidence="2 3" key="1">
    <citation type="submission" date="2019-01" db="EMBL/GenBank/DDBJ databases">
        <title>Genome Assembly of Collichthys lucidus.</title>
        <authorList>
            <person name="Cai M."/>
            <person name="Xiao S."/>
        </authorList>
    </citation>
    <scope>NUCLEOTIDE SEQUENCE [LARGE SCALE GENOMIC DNA]</scope>
    <source>
        <strain evidence="2">JT15FE1705JMU</strain>
        <tissue evidence="2">Muscle</tissue>
    </source>
</reference>
<dbReference type="PANTHER" id="PTHR47331">
    <property type="entry name" value="PHD-TYPE DOMAIN-CONTAINING PROTEIN"/>
    <property type="match status" value="1"/>
</dbReference>
<keyword evidence="3" id="KW-1185">Reference proteome</keyword>
<sequence length="653" mass="74906">MELTAAVVAARMDKLWRRELRMELEDSVFWSDSTSVLKYIKNETSRFRVFVANRVSEILRMSNPTQWRYVPTTYNPADLASRGVRVESFLKDEMWVCGPPFLLQPKETWPVDPDDLGKLTAGDPEVKVSAIVSVEQEKDNAVTFLINRSSSWTRLSRVMAWILRLKAFLLNIRKRKVVNAQFPQPASEEGQLKDIKLCCGHLSLEEIKNSEMEIIKLCQMQRYSEEISCLQRGESVKRNSHIYKLNPMLDDGALRVGGRLSNAAMPEESKHPVIIAKDLHISDLIIRHIHQVVGHGGRNHVLSKLRQHYWIPSASVAIRRILSKCVVCRRLHGTTGQQQMADLPVDRVSHDAPPFSYVGVDYFGPFDIKRGRSLVKRYGVIFTCLVIRAVHIEVASSLDTSSFINALRRFIARRGQVKELRSDNGTNFVGAERELKRAIEGWNLEQINDTLSLKGIKWTFNPPTGSHHGGAWERLIRSIRSVLNSTLRSQSLDEEGLQTVLCEVESILNSRPLTKESTDPNDLEALTPNHLLLLKTQPCLPPGLFHKEDSYTRRRWRQVQYISDLFWKRWIKEYLPQLQERQKWTKIKRNFTPGDIVLIVDDSAPRNSWIIGRITEALPDRRGLVRQVRIKTQTSTLCRPVTKICLLEESAQS</sequence>
<dbReference type="Pfam" id="PF18701">
    <property type="entry name" value="DUF5641"/>
    <property type="match status" value="1"/>
</dbReference>
<dbReference type="Proteomes" id="UP000298787">
    <property type="component" value="Chromosome 3"/>
</dbReference>
<dbReference type="STRING" id="240159.A0A4U5U6S8"/>